<comment type="caution">
    <text evidence="1">The sequence shown here is derived from an EMBL/GenBank/DDBJ whole genome shotgun (WGS) entry which is preliminary data.</text>
</comment>
<protein>
    <submittedName>
        <fullName evidence="1">Uncharacterized protein DUF4878</fullName>
    </submittedName>
</protein>
<dbReference type="AlphaFoldDB" id="A0A2W7TSD8"/>
<keyword evidence="2" id="KW-1185">Reference proteome</keyword>
<name>A0A2W7TSD8_9BACT</name>
<dbReference type="Proteomes" id="UP000249720">
    <property type="component" value="Unassembled WGS sequence"/>
</dbReference>
<reference evidence="1 2" key="1">
    <citation type="submission" date="2018-06" db="EMBL/GenBank/DDBJ databases">
        <title>Genomic Encyclopedia of Archaeal and Bacterial Type Strains, Phase II (KMG-II): from individual species to whole genera.</title>
        <authorList>
            <person name="Goeker M."/>
        </authorList>
    </citation>
    <scope>NUCLEOTIDE SEQUENCE [LARGE SCALE GENOMIC DNA]</scope>
    <source>
        <strain evidence="1 2">DSM 23241</strain>
    </source>
</reference>
<gene>
    <name evidence="1" type="ORF">LX80_00519</name>
</gene>
<evidence type="ECO:0000313" key="2">
    <source>
        <dbReference type="Proteomes" id="UP000249720"/>
    </source>
</evidence>
<evidence type="ECO:0000313" key="1">
    <source>
        <dbReference type="EMBL" id="PZX66022.1"/>
    </source>
</evidence>
<proteinExistence type="predicted"/>
<organism evidence="1 2">
    <name type="scientific">Hydrotalea sandarakina</name>
    <dbReference type="NCBI Taxonomy" id="1004304"/>
    <lineage>
        <taxon>Bacteria</taxon>
        <taxon>Pseudomonadati</taxon>
        <taxon>Bacteroidota</taxon>
        <taxon>Chitinophagia</taxon>
        <taxon>Chitinophagales</taxon>
        <taxon>Chitinophagaceae</taxon>
        <taxon>Hydrotalea</taxon>
    </lineage>
</organism>
<accession>A0A2W7TSD8</accession>
<sequence>MQQHFNMKYLLSIILLPLFIACGSKQEYAPAENELDAGRQFIEATLQGDFKKANFYLMQDSTNIKLLKHMEESYKNYPEDIKKQYNSSSININSINDLSPNETEINYANSYDKIAHSIKVVKVNGKWLVQFN</sequence>
<dbReference type="EMBL" id="QKZV01000001">
    <property type="protein sequence ID" value="PZX66022.1"/>
    <property type="molecule type" value="Genomic_DNA"/>
</dbReference>